<evidence type="ECO:0000313" key="2">
    <source>
        <dbReference type="Proteomes" id="UP001230649"/>
    </source>
</evidence>
<sequence length="353" mass="37872">MSSPLRTFLAFSALLSASGAPIGSSQDSGERDTIERSRSDNGAGSGIRNPPSVISGEPPTTSFVSGRGHTTDGRAPSAASTSVAGTDDTKGHLEALTEDQLTSNLTAQLKLCHNLFKEMGKPGVDKFLGKCRKAEPSDERSEELAKIDLWVARCIEMDAFKGNGSSITENDHESKLIKSLLDLCPAEQYWTRKQKLKVSMIYLGEILGLLGMAGGVAVCVDRARKVVQEETEAESMYRDVEMQPLVGEHDPARPEGKRPPQEPEPIAGQSSGPPPNQETGQGVQGEGIPEQPPWDADPDAIELHSVRRTSSSSSSATDDEANDETLTAKQIARLRNSSKGKQPVERGQIPTNI</sequence>
<organism evidence="1 2">
    <name type="scientific">Naganishia adeliensis</name>
    <dbReference type="NCBI Taxonomy" id="92952"/>
    <lineage>
        <taxon>Eukaryota</taxon>
        <taxon>Fungi</taxon>
        <taxon>Dikarya</taxon>
        <taxon>Basidiomycota</taxon>
        <taxon>Agaricomycotina</taxon>
        <taxon>Tremellomycetes</taxon>
        <taxon>Filobasidiales</taxon>
        <taxon>Filobasidiaceae</taxon>
        <taxon>Naganishia</taxon>
    </lineage>
</organism>
<reference evidence="1" key="1">
    <citation type="submission" date="2023-04" db="EMBL/GenBank/DDBJ databases">
        <title>Draft Genome sequencing of Naganishia species isolated from polar environments using Oxford Nanopore Technology.</title>
        <authorList>
            <person name="Leo P."/>
            <person name="Venkateswaran K."/>
        </authorList>
    </citation>
    <scope>NUCLEOTIDE SEQUENCE</scope>
    <source>
        <strain evidence="1">MNA-CCFEE 5262</strain>
    </source>
</reference>
<dbReference type="EMBL" id="JASBWS010000216">
    <property type="protein sequence ID" value="KAJ9091019.1"/>
    <property type="molecule type" value="Genomic_DNA"/>
</dbReference>
<keyword evidence="2" id="KW-1185">Reference proteome</keyword>
<gene>
    <name evidence="1" type="ORF">QFC20_007754</name>
</gene>
<comment type="caution">
    <text evidence="1">The sequence shown here is derived from an EMBL/GenBank/DDBJ whole genome shotgun (WGS) entry which is preliminary data.</text>
</comment>
<accession>A0ACC2UWB9</accession>
<name>A0ACC2UWB9_9TREE</name>
<dbReference type="Proteomes" id="UP001230649">
    <property type="component" value="Unassembled WGS sequence"/>
</dbReference>
<evidence type="ECO:0000313" key="1">
    <source>
        <dbReference type="EMBL" id="KAJ9091019.1"/>
    </source>
</evidence>
<protein>
    <submittedName>
        <fullName evidence="1">Uncharacterized protein</fullName>
    </submittedName>
</protein>
<proteinExistence type="predicted"/>